<proteinExistence type="predicted"/>
<keyword evidence="2" id="KW-1003">Cell membrane</keyword>
<feature type="transmembrane region" description="Helical" evidence="6">
    <location>
        <begin position="213"/>
        <end position="234"/>
    </location>
</feature>
<keyword evidence="5 6" id="KW-0472">Membrane</keyword>
<dbReference type="EMBL" id="ADOG01000012">
    <property type="protein sequence ID" value="EFM92066.1"/>
    <property type="molecule type" value="Genomic_DNA"/>
</dbReference>
<feature type="transmembrane region" description="Helical" evidence="6">
    <location>
        <begin position="99"/>
        <end position="120"/>
    </location>
</feature>
<reference evidence="7 8" key="1">
    <citation type="journal article" date="2010" name="J. Bacteriol.">
        <title>Comparative genomic characterization of Actinobacillus pleuropneumoniae.</title>
        <authorList>
            <person name="Xu Z."/>
            <person name="Chen X."/>
            <person name="Li L."/>
            <person name="Li T."/>
            <person name="Wang S."/>
            <person name="Chen H."/>
            <person name="Zhou R."/>
        </authorList>
    </citation>
    <scope>NUCLEOTIDE SEQUENCE [LARGE SCALE GENOMIC DNA]</scope>
    <source>
        <strain evidence="7 8">Femo</strain>
    </source>
</reference>
<dbReference type="Pfam" id="PF01810">
    <property type="entry name" value="LysE"/>
    <property type="match status" value="1"/>
</dbReference>
<evidence type="ECO:0000313" key="7">
    <source>
        <dbReference type="EMBL" id="EFM92066.1"/>
    </source>
</evidence>
<evidence type="ECO:0000256" key="5">
    <source>
        <dbReference type="ARBA" id="ARBA00023136"/>
    </source>
</evidence>
<feature type="transmembrane region" description="Helical" evidence="6">
    <location>
        <begin position="141"/>
        <end position="158"/>
    </location>
</feature>
<dbReference type="Proteomes" id="UP000005341">
    <property type="component" value="Unassembled WGS sequence"/>
</dbReference>
<dbReference type="AlphaFoldDB" id="A0A828Q0V0"/>
<sequence length="243" mass="26955">MLKEKDKIREIIPHFCKILRIIDRLWGQSRGKMDVFIQGFIVCFGLIVSIGAQNAFLLKQGILKQNVFWVALLCFLGDVFLMTLGVLGLGSIVANLPMLSLAIALLGACFLFTYGSRSFISIFKSVEALKASNENATSLKRALMITFAITFLNPHVYIDTVVILGGIGGHLDFDGKMAFLAGALSCSFLWFFGVGYGAGFLSPYFEKRRTWQILDFLTGVIMYAIAISLTAYAFQLAKQIFAW</sequence>
<comment type="subcellular location">
    <subcellularLocation>
        <location evidence="1">Cell membrane</location>
        <topology evidence="1">Multi-pass membrane protein</topology>
    </subcellularLocation>
</comment>
<keyword evidence="4 6" id="KW-1133">Transmembrane helix</keyword>
<dbReference type="PANTHER" id="PTHR30086">
    <property type="entry name" value="ARGININE EXPORTER PROTEIN ARGO"/>
    <property type="match status" value="1"/>
</dbReference>
<evidence type="ECO:0000313" key="8">
    <source>
        <dbReference type="Proteomes" id="UP000005341"/>
    </source>
</evidence>
<evidence type="ECO:0000256" key="6">
    <source>
        <dbReference type="SAM" id="Phobius"/>
    </source>
</evidence>
<comment type="caution">
    <text evidence="7">The sequence shown here is derived from an EMBL/GenBank/DDBJ whole genome shotgun (WGS) entry which is preliminary data.</text>
</comment>
<evidence type="ECO:0000256" key="4">
    <source>
        <dbReference type="ARBA" id="ARBA00022989"/>
    </source>
</evidence>
<dbReference type="PANTHER" id="PTHR30086:SF20">
    <property type="entry name" value="ARGININE EXPORTER PROTEIN ARGO-RELATED"/>
    <property type="match status" value="1"/>
</dbReference>
<gene>
    <name evidence="7" type="ORF">appser6_9740</name>
</gene>
<dbReference type="GO" id="GO:0015171">
    <property type="term" value="F:amino acid transmembrane transporter activity"/>
    <property type="evidence" value="ECO:0007669"/>
    <property type="project" value="TreeGrafter"/>
</dbReference>
<accession>A0A828Q0V0</accession>
<keyword evidence="3 6" id="KW-0812">Transmembrane</keyword>
<evidence type="ECO:0000256" key="1">
    <source>
        <dbReference type="ARBA" id="ARBA00004651"/>
    </source>
</evidence>
<evidence type="ECO:0000256" key="3">
    <source>
        <dbReference type="ARBA" id="ARBA00022692"/>
    </source>
</evidence>
<feature type="transmembrane region" description="Helical" evidence="6">
    <location>
        <begin position="178"/>
        <end position="201"/>
    </location>
</feature>
<feature type="transmembrane region" description="Helical" evidence="6">
    <location>
        <begin position="68"/>
        <end position="93"/>
    </location>
</feature>
<dbReference type="GO" id="GO:0005886">
    <property type="term" value="C:plasma membrane"/>
    <property type="evidence" value="ECO:0007669"/>
    <property type="project" value="UniProtKB-SubCell"/>
</dbReference>
<protein>
    <submittedName>
        <fullName evidence="7">Lysine efflux permease</fullName>
    </submittedName>
</protein>
<name>A0A828Q0V0_ACTPL</name>
<dbReference type="InterPro" id="IPR001123">
    <property type="entry name" value="LeuE-type"/>
</dbReference>
<evidence type="ECO:0000256" key="2">
    <source>
        <dbReference type="ARBA" id="ARBA00022475"/>
    </source>
</evidence>
<organism evidence="7 8">
    <name type="scientific">Actinobacillus pleuropneumoniae serovar 6 str. Femo</name>
    <dbReference type="NCBI Taxonomy" id="754256"/>
    <lineage>
        <taxon>Bacteria</taxon>
        <taxon>Pseudomonadati</taxon>
        <taxon>Pseudomonadota</taxon>
        <taxon>Gammaproteobacteria</taxon>
        <taxon>Pasteurellales</taxon>
        <taxon>Pasteurellaceae</taxon>
        <taxon>Actinobacillus</taxon>
    </lineage>
</organism>
<feature type="transmembrane region" description="Helical" evidence="6">
    <location>
        <begin position="35"/>
        <end position="56"/>
    </location>
</feature>